<gene>
    <name evidence="8" type="primary">LOC104700292</name>
</gene>
<dbReference type="PANTHER" id="PTHR16223">
    <property type="entry name" value="TRANSCRIPTION FACTOR BHLH83-RELATED"/>
    <property type="match status" value="1"/>
</dbReference>
<keyword evidence="7" id="KW-1185">Reference proteome</keyword>
<reference evidence="7" key="1">
    <citation type="journal article" date="2014" name="Nat. Commun.">
        <title>The emerging biofuel crop Camelina sativa retains a highly undifferentiated hexaploid genome structure.</title>
        <authorList>
            <person name="Kagale S."/>
            <person name="Koh C."/>
            <person name="Nixon J."/>
            <person name="Bollina V."/>
            <person name="Clarke W.E."/>
            <person name="Tuteja R."/>
            <person name="Spillane C."/>
            <person name="Robinson S.J."/>
            <person name="Links M.G."/>
            <person name="Clarke C."/>
            <person name="Higgins E.E."/>
            <person name="Huebert T."/>
            <person name="Sharpe A.G."/>
            <person name="Parkin I.A."/>
        </authorList>
    </citation>
    <scope>NUCLEOTIDE SEQUENCE [LARGE SCALE GENOMIC DNA]</scope>
    <source>
        <strain evidence="7">cv. DH55</strain>
    </source>
</reference>
<evidence type="ECO:0000256" key="4">
    <source>
        <dbReference type="ARBA" id="ARBA00023163"/>
    </source>
</evidence>
<keyword evidence="3" id="KW-0238">DNA-binding</keyword>
<dbReference type="InterPro" id="IPR036638">
    <property type="entry name" value="HLH_DNA-bd_sf"/>
</dbReference>
<evidence type="ECO:0000256" key="5">
    <source>
        <dbReference type="ARBA" id="ARBA00023242"/>
    </source>
</evidence>
<evidence type="ECO:0000256" key="1">
    <source>
        <dbReference type="ARBA" id="ARBA00004123"/>
    </source>
</evidence>
<organism evidence="7 8">
    <name type="scientific">Camelina sativa</name>
    <name type="common">False flax</name>
    <name type="synonym">Myagrum sativum</name>
    <dbReference type="NCBI Taxonomy" id="90675"/>
    <lineage>
        <taxon>Eukaryota</taxon>
        <taxon>Viridiplantae</taxon>
        <taxon>Streptophyta</taxon>
        <taxon>Embryophyta</taxon>
        <taxon>Tracheophyta</taxon>
        <taxon>Spermatophyta</taxon>
        <taxon>Magnoliopsida</taxon>
        <taxon>eudicotyledons</taxon>
        <taxon>Gunneridae</taxon>
        <taxon>Pentapetalae</taxon>
        <taxon>rosids</taxon>
        <taxon>malvids</taxon>
        <taxon>Brassicales</taxon>
        <taxon>Brassicaceae</taxon>
        <taxon>Camelineae</taxon>
        <taxon>Camelina</taxon>
    </lineage>
</organism>
<dbReference type="InterPro" id="IPR011598">
    <property type="entry name" value="bHLH_dom"/>
</dbReference>
<proteinExistence type="predicted"/>
<name>A0ABM0SP56_CAMSA</name>
<feature type="domain" description="BHLH" evidence="6">
    <location>
        <begin position="4"/>
        <end position="53"/>
    </location>
</feature>
<evidence type="ECO:0000256" key="3">
    <source>
        <dbReference type="ARBA" id="ARBA00023125"/>
    </source>
</evidence>
<keyword evidence="2" id="KW-0805">Transcription regulation</keyword>
<dbReference type="GeneID" id="104700292"/>
<feature type="domain" description="BHLH" evidence="6">
    <location>
        <begin position="64"/>
        <end position="113"/>
    </location>
</feature>
<evidence type="ECO:0000256" key="2">
    <source>
        <dbReference type="ARBA" id="ARBA00023015"/>
    </source>
</evidence>
<dbReference type="InterPro" id="IPR045843">
    <property type="entry name" value="IND-like"/>
</dbReference>
<protein>
    <submittedName>
        <fullName evidence="8">Transcription factor bHLH114</fullName>
    </submittedName>
</protein>
<sequence>SIERHKSGLSLSTKERKDKLGERITALQQLVSPYGKTDTASVLLEGMQYIQFLQEQVKVLSAPYLQATTPTNTQERKDKLGERITALQQLVSPYGKTDTASVLLEGMQYIQFLQEQVKVLSAPYLQATTPTNTQE</sequence>
<dbReference type="InterPro" id="IPR045239">
    <property type="entry name" value="bHLH95_bHLH"/>
</dbReference>
<dbReference type="Gene3D" id="4.10.280.10">
    <property type="entry name" value="Helix-loop-helix DNA-binding domain"/>
    <property type="match status" value="2"/>
</dbReference>
<evidence type="ECO:0000313" key="8">
    <source>
        <dbReference type="RefSeq" id="XP_010414091.1"/>
    </source>
</evidence>
<comment type="subcellular location">
    <subcellularLocation>
        <location evidence="1">Nucleus</location>
    </subcellularLocation>
</comment>
<dbReference type="CDD" id="cd11393">
    <property type="entry name" value="bHLH_AtbHLH_like"/>
    <property type="match status" value="2"/>
</dbReference>
<evidence type="ECO:0000313" key="7">
    <source>
        <dbReference type="Proteomes" id="UP000694864"/>
    </source>
</evidence>
<dbReference type="RefSeq" id="XP_010414091.1">
    <property type="nucleotide sequence ID" value="XM_010415789.1"/>
</dbReference>
<dbReference type="SMART" id="SM00353">
    <property type="entry name" value="HLH"/>
    <property type="match status" value="2"/>
</dbReference>
<dbReference type="PROSITE" id="PS50888">
    <property type="entry name" value="BHLH"/>
    <property type="match status" value="2"/>
</dbReference>
<dbReference type="SUPFAM" id="SSF47459">
    <property type="entry name" value="HLH, helix-loop-helix DNA-binding domain"/>
    <property type="match status" value="2"/>
</dbReference>
<feature type="non-terminal residue" evidence="8">
    <location>
        <position position="135"/>
    </location>
</feature>
<dbReference type="Proteomes" id="UP000694864">
    <property type="component" value="Chromosome 7"/>
</dbReference>
<keyword evidence="5" id="KW-0539">Nucleus</keyword>
<keyword evidence="4" id="KW-0804">Transcription</keyword>
<evidence type="ECO:0000259" key="6">
    <source>
        <dbReference type="PROSITE" id="PS50888"/>
    </source>
</evidence>
<feature type="non-terminal residue" evidence="8">
    <location>
        <position position="1"/>
    </location>
</feature>
<accession>A0ABM0SP56</accession>
<dbReference type="PANTHER" id="PTHR16223:SF249">
    <property type="entry name" value="TRANSCRIPTION FACTOR BHLH154"/>
    <property type="match status" value="1"/>
</dbReference>
<reference evidence="8" key="2">
    <citation type="submission" date="2025-08" db="UniProtKB">
        <authorList>
            <consortium name="RefSeq"/>
        </authorList>
    </citation>
    <scope>IDENTIFICATION</scope>
</reference>